<dbReference type="InterPro" id="IPR050275">
    <property type="entry name" value="PGM_Phosphatase"/>
</dbReference>
<dbReference type="Gene3D" id="3.40.50.1240">
    <property type="entry name" value="Phosphoglycerate mutase-like"/>
    <property type="match status" value="1"/>
</dbReference>
<dbReference type="GO" id="GO:0005737">
    <property type="term" value="C:cytoplasm"/>
    <property type="evidence" value="ECO:0007669"/>
    <property type="project" value="TreeGrafter"/>
</dbReference>
<dbReference type="SUPFAM" id="SSF53254">
    <property type="entry name" value="Phosphoglycerate mutase-like"/>
    <property type="match status" value="1"/>
</dbReference>
<protein>
    <recommendedName>
        <fullName evidence="3">Phosphoglycerate mutase</fullName>
    </recommendedName>
</protein>
<keyword evidence="2" id="KW-1185">Reference proteome</keyword>
<comment type="caution">
    <text evidence="1">The sequence shown here is derived from an EMBL/GenBank/DDBJ whole genome shotgun (WGS) entry which is preliminary data.</text>
</comment>
<evidence type="ECO:0000313" key="2">
    <source>
        <dbReference type="Proteomes" id="UP001165065"/>
    </source>
</evidence>
<dbReference type="InterPro" id="IPR013078">
    <property type="entry name" value="His_Pase_superF_clade-1"/>
</dbReference>
<dbReference type="PANTHER" id="PTHR48100:SF1">
    <property type="entry name" value="HISTIDINE PHOSPHATASE FAMILY PROTEIN-RELATED"/>
    <property type="match status" value="1"/>
</dbReference>
<dbReference type="SMART" id="SM00855">
    <property type="entry name" value="PGAM"/>
    <property type="match status" value="1"/>
</dbReference>
<dbReference type="GO" id="GO:0016791">
    <property type="term" value="F:phosphatase activity"/>
    <property type="evidence" value="ECO:0007669"/>
    <property type="project" value="TreeGrafter"/>
</dbReference>
<dbReference type="AlphaFoldDB" id="A0A9W7G832"/>
<evidence type="ECO:0008006" key="3">
    <source>
        <dbReference type="Google" id="ProtNLM"/>
    </source>
</evidence>
<proteinExistence type="predicted"/>
<dbReference type="Pfam" id="PF00300">
    <property type="entry name" value="His_Phos_1"/>
    <property type="match status" value="1"/>
</dbReference>
<dbReference type="EMBL" id="BRYA01000062">
    <property type="protein sequence ID" value="GMI36070.1"/>
    <property type="molecule type" value="Genomic_DNA"/>
</dbReference>
<gene>
    <name evidence="1" type="ORF">TrCOL_g4431</name>
</gene>
<organism evidence="1 2">
    <name type="scientific">Triparma columacea</name>
    <dbReference type="NCBI Taxonomy" id="722753"/>
    <lineage>
        <taxon>Eukaryota</taxon>
        <taxon>Sar</taxon>
        <taxon>Stramenopiles</taxon>
        <taxon>Ochrophyta</taxon>
        <taxon>Bolidophyceae</taxon>
        <taxon>Parmales</taxon>
        <taxon>Triparmaceae</taxon>
        <taxon>Triparma</taxon>
    </lineage>
</organism>
<dbReference type="InterPro" id="IPR029033">
    <property type="entry name" value="His_PPase_superfam"/>
</dbReference>
<dbReference type="OrthoDB" id="496981at2759"/>
<accession>A0A9W7G832</accession>
<sequence>MAKVKNLYFLRHGQAFHNVRAEPMRAAGCTFQEFLDQMKEDDSLDSALTEEGIVQAKEASDSPMSSQIAEKLELLVSSPLSRCIDTADLIFPRRDPPTRIILEEVREINGLLLNGKRRKRSMLEKLYPHWDFSGVSNDDDVDWTADELESDESVRARGLKALDLLWRRNETEIAIVAHGGFFRKLFSSSSVVVKDDVARFSNCECKAMKFVRKDGVYSIEQVS</sequence>
<reference evidence="2" key="1">
    <citation type="journal article" date="2023" name="Commun. Biol.">
        <title>Genome analysis of Parmales, the sister group of diatoms, reveals the evolutionary specialization of diatoms from phago-mixotrophs to photoautotrophs.</title>
        <authorList>
            <person name="Ban H."/>
            <person name="Sato S."/>
            <person name="Yoshikawa S."/>
            <person name="Yamada K."/>
            <person name="Nakamura Y."/>
            <person name="Ichinomiya M."/>
            <person name="Sato N."/>
            <person name="Blanc-Mathieu R."/>
            <person name="Endo H."/>
            <person name="Kuwata A."/>
            <person name="Ogata H."/>
        </authorList>
    </citation>
    <scope>NUCLEOTIDE SEQUENCE [LARGE SCALE GENOMIC DNA]</scope>
</reference>
<evidence type="ECO:0000313" key="1">
    <source>
        <dbReference type="EMBL" id="GMI36070.1"/>
    </source>
</evidence>
<dbReference type="CDD" id="cd07067">
    <property type="entry name" value="HP_PGM_like"/>
    <property type="match status" value="1"/>
</dbReference>
<name>A0A9W7G832_9STRA</name>
<dbReference type="PANTHER" id="PTHR48100">
    <property type="entry name" value="BROAD-SPECIFICITY PHOSPHATASE YOR283W-RELATED"/>
    <property type="match status" value="1"/>
</dbReference>
<dbReference type="Proteomes" id="UP001165065">
    <property type="component" value="Unassembled WGS sequence"/>
</dbReference>